<reference evidence="1 2" key="1">
    <citation type="submission" date="2021-06" db="EMBL/GenBank/DDBJ databases">
        <title>Caerostris darwini draft genome.</title>
        <authorList>
            <person name="Kono N."/>
            <person name="Arakawa K."/>
        </authorList>
    </citation>
    <scope>NUCLEOTIDE SEQUENCE [LARGE SCALE GENOMIC DNA]</scope>
</reference>
<gene>
    <name evidence="1" type="ORF">CDAR_427061</name>
</gene>
<accession>A0AAV4R4T0</accession>
<evidence type="ECO:0000313" key="2">
    <source>
        <dbReference type="Proteomes" id="UP001054837"/>
    </source>
</evidence>
<protein>
    <submittedName>
        <fullName evidence="1">Uncharacterized protein</fullName>
    </submittedName>
</protein>
<comment type="caution">
    <text evidence="1">The sequence shown here is derived from an EMBL/GenBank/DDBJ whole genome shotgun (WGS) entry which is preliminary data.</text>
</comment>
<proteinExistence type="predicted"/>
<dbReference type="AlphaFoldDB" id="A0AAV4R4T0"/>
<keyword evidence="2" id="KW-1185">Reference proteome</keyword>
<dbReference type="EMBL" id="BPLQ01005719">
    <property type="protein sequence ID" value="GIY16740.1"/>
    <property type="molecule type" value="Genomic_DNA"/>
</dbReference>
<name>A0AAV4R4T0_9ARAC</name>
<organism evidence="1 2">
    <name type="scientific">Caerostris darwini</name>
    <dbReference type="NCBI Taxonomy" id="1538125"/>
    <lineage>
        <taxon>Eukaryota</taxon>
        <taxon>Metazoa</taxon>
        <taxon>Ecdysozoa</taxon>
        <taxon>Arthropoda</taxon>
        <taxon>Chelicerata</taxon>
        <taxon>Arachnida</taxon>
        <taxon>Araneae</taxon>
        <taxon>Araneomorphae</taxon>
        <taxon>Entelegynae</taxon>
        <taxon>Araneoidea</taxon>
        <taxon>Araneidae</taxon>
        <taxon>Caerostris</taxon>
    </lineage>
</organism>
<dbReference type="Proteomes" id="UP001054837">
    <property type="component" value="Unassembled WGS sequence"/>
</dbReference>
<evidence type="ECO:0000313" key="1">
    <source>
        <dbReference type="EMBL" id="GIY16740.1"/>
    </source>
</evidence>
<sequence>MQPGLTFLETVISTFYQPCIDSSRYLQNVPRTKTTSGQRCPPWFCVAAQCEGVRYLWLTRVGLLRRRPIVREESPGFHSEPITATIRLLELVRGALSSNLTIWIASEKETDRANKFSLATLEELFLWWASMGNRTELGKHGIEAHSITSI</sequence>